<keyword evidence="1" id="KW-0472">Membrane</keyword>
<dbReference type="AlphaFoldDB" id="A0A4S1CAL4"/>
<keyword evidence="1" id="KW-1133">Transmembrane helix</keyword>
<gene>
    <name evidence="2" type="ORF">E4633_19395</name>
</gene>
<accession>A0A4S1CAL4</accession>
<dbReference type="EMBL" id="SRSC01000005">
    <property type="protein sequence ID" value="TGU70354.1"/>
    <property type="molecule type" value="Genomic_DNA"/>
</dbReference>
<protein>
    <recommendedName>
        <fullName evidence="4">Biopolymer transporter ExbD</fullName>
    </recommendedName>
</protein>
<name>A0A4S1CAL4_9BACT</name>
<sequence length="157" mass="17486">MRTVGTSRNQWLISFTDVAFLLLLVFTQMSRMDTSSSQVAEMNLPAPVVERSPELVAMQSNPDYHQLLVDRHGARPYCLVHVQRGKEAARTAPLSYDELCSALKNLQETNREHPRPVVVPLPESYSSDLLSAAAVVSKYWGSDGLAVVRTSRTGDKR</sequence>
<comment type="caution">
    <text evidence="2">The sequence shown here is derived from an EMBL/GenBank/DDBJ whole genome shotgun (WGS) entry which is preliminary data.</text>
</comment>
<keyword evidence="3" id="KW-1185">Reference proteome</keyword>
<proteinExistence type="predicted"/>
<evidence type="ECO:0000313" key="2">
    <source>
        <dbReference type="EMBL" id="TGU70354.1"/>
    </source>
</evidence>
<reference evidence="2 3" key="1">
    <citation type="submission" date="2019-04" db="EMBL/GenBank/DDBJ databases">
        <title>Geobacter oryzae sp. nov., ferric-reducing bacteria isolated from paddy soil.</title>
        <authorList>
            <person name="Xu Z."/>
            <person name="Masuda Y."/>
            <person name="Itoh H."/>
            <person name="Senoo K."/>
        </authorList>
    </citation>
    <scope>NUCLEOTIDE SEQUENCE [LARGE SCALE GENOMIC DNA]</scope>
    <source>
        <strain evidence="2 3">Red111</strain>
    </source>
</reference>
<evidence type="ECO:0000313" key="3">
    <source>
        <dbReference type="Proteomes" id="UP000306416"/>
    </source>
</evidence>
<organism evidence="2 3">
    <name type="scientific">Geomonas terrae</name>
    <dbReference type="NCBI Taxonomy" id="2562681"/>
    <lineage>
        <taxon>Bacteria</taxon>
        <taxon>Pseudomonadati</taxon>
        <taxon>Thermodesulfobacteriota</taxon>
        <taxon>Desulfuromonadia</taxon>
        <taxon>Geobacterales</taxon>
        <taxon>Geobacteraceae</taxon>
        <taxon>Geomonas</taxon>
    </lineage>
</organism>
<dbReference type="Proteomes" id="UP000306416">
    <property type="component" value="Unassembled WGS sequence"/>
</dbReference>
<dbReference type="RefSeq" id="WP_135872831.1">
    <property type="nucleotide sequence ID" value="NZ_SRSC01000005.1"/>
</dbReference>
<feature type="transmembrane region" description="Helical" evidence="1">
    <location>
        <begin position="12"/>
        <end position="29"/>
    </location>
</feature>
<keyword evidence="1" id="KW-0812">Transmembrane</keyword>
<evidence type="ECO:0008006" key="4">
    <source>
        <dbReference type="Google" id="ProtNLM"/>
    </source>
</evidence>
<evidence type="ECO:0000256" key="1">
    <source>
        <dbReference type="SAM" id="Phobius"/>
    </source>
</evidence>